<dbReference type="EMBL" id="JBHSIM010000005">
    <property type="protein sequence ID" value="MFC4831565.1"/>
    <property type="molecule type" value="Genomic_DNA"/>
</dbReference>
<reference evidence="2" key="1">
    <citation type="journal article" date="2019" name="Int. J. Syst. Evol. Microbiol.">
        <title>The Global Catalogue of Microorganisms (GCM) 10K type strain sequencing project: providing services to taxonomists for standard genome sequencing and annotation.</title>
        <authorList>
            <consortium name="The Broad Institute Genomics Platform"/>
            <consortium name="The Broad Institute Genome Sequencing Center for Infectious Disease"/>
            <person name="Wu L."/>
            <person name="Ma J."/>
        </authorList>
    </citation>
    <scope>NUCLEOTIDE SEQUENCE [LARGE SCALE GENOMIC DNA]</scope>
    <source>
        <strain evidence="2">CCUG 50347</strain>
    </source>
</reference>
<name>A0ABV9RCT7_9PSEU</name>
<accession>A0ABV9RCT7</accession>
<protein>
    <submittedName>
        <fullName evidence="1">Uncharacterized protein</fullName>
    </submittedName>
</protein>
<evidence type="ECO:0000313" key="2">
    <source>
        <dbReference type="Proteomes" id="UP001595909"/>
    </source>
</evidence>
<evidence type="ECO:0000313" key="1">
    <source>
        <dbReference type="EMBL" id="MFC4831565.1"/>
    </source>
</evidence>
<sequence length="89" mass="9716">MIDEEPQRGSVRVLADWVSPPSVAQVRLARVGRANARACPRGGTEIVLLEAQDEQQAAASRWADHDLLFPSTVGTPEPRNLNLLKSSLE</sequence>
<keyword evidence="2" id="KW-1185">Reference proteome</keyword>
<dbReference type="Proteomes" id="UP001595909">
    <property type="component" value="Unassembled WGS sequence"/>
</dbReference>
<organism evidence="1 2">
    <name type="scientific">Actinomycetospora chibensis</name>
    <dbReference type="NCBI Taxonomy" id="663606"/>
    <lineage>
        <taxon>Bacteria</taxon>
        <taxon>Bacillati</taxon>
        <taxon>Actinomycetota</taxon>
        <taxon>Actinomycetes</taxon>
        <taxon>Pseudonocardiales</taxon>
        <taxon>Pseudonocardiaceae</taxon>
        <taxon>Actinomycetospora</taxon>
    </lineage>
</organism>
<proteinExistence type="predicted"/>
<gene>
    <name evidence="1" type="ORF">ACFPEL_03995</name>
</gene>
<dbReference type="RefSeq" id="WP_274190981.1">
    <property type="nucleotide sequence ID" value="NZ_BAABHN010000005.1"/>
</dbReference>
<comment type="caution">
    <text evidence="1">The sequence shown here is derived from an EMBL/GenBank/DDBJ whole genome shotgun (WGS) entry which is preliminary data.</text>
</comment>